<comment type="subcellular location">
    <subcellularLocation>
        <location evidence="1">Membrane</location>
        <topology evidence="1">Multi-pass membrane protein</topology>
    </subcellularLocation>
</comment>
<evidence type="ECO:0000256" key="1">
    <source>
        <dbReference type="ARBA" id="ARBA00004141"/>
    </source>
</evidence>
<keyword evidence="4 6" id="KW-0472">Membrane</keyword>
<keyword evidence="8" id="KW-1185">Reference proteome</keyword>
<evidence type="ECO:0000256" key="2">
    <source>
        <dbReference type="ARBA" id="ARBA00022692"/>
    </source>
</evidence>
<keyword evidence="3 6" id="KW-1133">Transmembrane helix</keyword>
<sequence>MQLDMFSWLQAWLENDNSKVVYLLALILIANIIDFLLGWLNAKFNSKVKFSSSKAIYGIARKLVLFILLVFFIPVSLLVPYPIGIGALYVLFLGYLLSEINSILSHLKMSDDDKSVDKFADFIQKIFSSNKGEGN</sequence>
<reference evidence="7 8" key="1">
    <citation type="submission" date="2024-08" db="EMBL/GenBank/DDBJ databases">
        <title>Two novel Cytobacillus novel species.</title>
        <authorList>
            <person name="Liu G."/>
        </authorList>
    </citation>
    <scope>NUCLEOTIDE SEQUENCE [LARGE SCALE GENOMIC DNA]</scope>
    <source>
        <strain evidence="7 8">FJAT-53684</strain>
    </source>
</reference>
<feature type="transmembrane region" description="Helical" evidence="6">
    <location>
        <begin position="20"/>
        <end position="42"/>
    </location>
</feature>
<comment type="caution">
    <text evidence="7">The sequence shown here is derived from an EMBL/GenBank/DDBJ whole genome shotgun (WGS) entry which is preliminary data.</text>
</comment>
<evidence type="ECO:0000256" key="3">
    <source>
        <dbReference type="ARBA" id="ARBA00022989"/>
    </source>
</evidence>
<gene>
    <name evidence="7" type="ORF">ACFYKT_16755</name>
</gene>
<accession>A0ABW6K1E1</accession>
<dbReference type="RefSeq" id="WP_389221962.1">
    <property type="nucleotide sequence ID" value="NZ_JBIACJ010000009.1"/>
</dbReference>
<dbReference type="Proteomes" id="UP001601058">
    <property type="component" value="Unassembled WGS sequence"/>
</dbReference>
<dbReference type="InterPro" id="IPR006480">
    <property type="entry name" value="Phage_holin_4_1"/>
</dbReference>
<dbReference type="EMBL" id="JBIACJ010000009">
    <property type="protein sequence ID" value="MFE8697994.1"/>
    <property type="molecule type" value="Genomic_DNA"/>
</dbReference>
<comment type="similarity">
    <text evidence="5">Belongs to the bacteriophage holin family. Cp-1 holin subfamily.</text>
</comment>
<proteinExistence type="inferred from homology"/>
<organism evidence="7 8">
    <name type="scientific">Cytobacillus mangrovibacter</name>
    <dbReference type="NCBI Taxonomy" id="3299024"/>
    <lineage>
        <taxon>Bacteria</taxon>
        <taxon>Bacillati</taxon>
        <taxon>Bacillota</taxon>
        <taxon>Bacilli</taxon>
        <taxon>Bacillales</taxon>
        <taxon>Bacillaceae</taxon>
        <taxon>Cytobacillus</taxon>
    </lineage>
</organism>
<evidence type="ECO:0000256" key="4">
    <source>
        <dbReference type="ARBA" id="ARBA00023136"/>
    </source>
</evidence>
<keyword evidence="2 6" id="KW-0812">Transmembrane</keyword>
<evidence type="ECO:0000313" key="7">
    <source>
        <dbReference type="EMBL" id="MFE8697994.1"/>
    </source>
</evidence>
<evidence type="ECO:0000256" key="5">
    <source>
        <dbReference type="ARBA" id="ARBA00023600"/>
    </source>
</evidence>
<dbReference type="NCBIfam" id="TIGR01593">
    <property type="entry name" value="holin_tox_secr"/>
    <property type="match status" value="1"/>
</dbReference>
<protein>
    <submittedName>
        <fullName evidence="7">Phage holin family protein</fullName>
    </submittedName>
</protein>
<dbReference type="Pfam" id="PF05105">
    <property type="entry name" value="Phage_holin_4_1"/>
    <property type="match status" value="1"/>
</dbReference>
<evidence type="ECO:0000256" key="6">
    <source>
        <dbReference type="SAM" id="Phobius"/>
    </source>
</evidence>
<evidence type="ECO:0000313" key="8">
    <source>
        <dbReference type="Proteomes" id="UP001601058"/>
    </source>
</evidence>
<feature type="transmembrane region" description="Helical" evidence="6">
    <location>
        <begin position="63"/>
        <end position="81"/>
    </location>
</feature>
<name>A0ABW6K1E1_9BACI</name>